<dbReference type="Pfam" id="PF01436">
    <property type="entry name" value="NHL"/>
    <property type="match status" value="2"/>
</dbReference>
<dbReference type="CDD" id="cd05819">
    <property type="entry name" value="NHL"/>
    <property type="match status" value="1"/>
</dbReference>
<dbReference type="Proteomes" id="UP001642483">
    <property type="component" value="Unassembled WGS sequence"/>
</dbReference>
<feature type="repeat" description="NHL" evidence="2">
    <location>
        <begin position="310"/>
        <end position="353"/>
    </location>
</feature>
<gene>
    <name evidence="4" type="ORF">CVLEPA_LOCUS11117</name>
</gene>
<evidence type="ECO:0000256" key="2">
    <source>
        <dbReference type="PROSITE-ProRule" id="PRU00504"/>
    </source>
</evidence>
<organism evidence="4 5">
    <name type="scientific">Clavelina lepadiformis</name>
    <name type="common">Light-bulb sea squirt</name>
    <name type="synonym">Ascidia lepadiformis</name>
    <dbReference type="NCBI Taxonomy" id="159417"/>
    <lineage>
        <taxon>Eukaryota</taxon>
        <taxon>Metazoa</taxon>
        <taxon>Chordata</taxon>
        <taxon>Tunicata</taxon>
        <taxon>Ascidiacea</taxon>
        <taxon>Aplousobranchia</taxon>
        <taxon>Clavelinidae</taxon>
        <taxon>Clavelina</taxon>
    </lineage>
</organism>
<evidence type="ECO:0000313" key="5">
    <source>
        <dbReference type="Proteomes" id="UP001642483"/>
    </source>
</evidence>
<evidence type="ECO:0000256" key="1">
    <source>
        <dbReference type="ARBA" id="ARBA00022737"/>
    </source>
</evidence>
<dbReference type="PANTHER" id="PTHR24104:SF49">
    <property type="entry name" value="BRAIN TUMOR PROTEIN-LIKE"/>
    <property type="match status" value="1"/>
</dbReference>
<accession>A0ABP0FQV9</accession>
<dbReference type="InterPro" id="IPR001258">
    <property type="entry name" value="NHL_repeat"/>
</dbReference>
<dbReference type="Gene3D" id="2.120.10.30">
    <property type="entry name" value="TolB, C-terminal domain"/>
    <property type="match status" value="2"/>
</dbReference>
<dbReference type="InterPro" id="IPR050952">
    <property type="entry name" value="TRIM-NHL_E3_ligases"/>
</dbReference>
<dbReference type="PROSITE" id="PS51125">
    <property type="entry name" value="NHL"/>
    <property type="match status" value="2"/>
</dbReference>
<feature type="compositionally biased region" description="Low complexity" evidence="3">
    <location>
        <begin position="40"/>
        <end position="63"/>
    </location>
</feature>
<feature type="repeat" description="NHL" evidence="2">
    <location>
        <begin position="277"/>
        <end position="306"/>
    </location>
</feature>
<dbReference type="EMBL" id="CAWYQH010000079">
    <property type="protein sequence ID" value="CAK8680880.1"/>
    <property type="molecule type" value="Genomic_DNA"/>
</dbReference>
<evidence type="ECO:0000256" key="3">
    <source>
        <dbReference type="SAM" id="MobiDB-lite"/>
    </source>
</evidence>
<reference evidence="4 5" key="1">
    <citation type="submission" date="2024-02" db="EMBL/GenBank/DDBJ databases">
        <authorList>
            <person name="Daric V."/>
            <person name="Darras S."/>
        </authorList>
    </citation>
    <scope>NUCLEOTIDE SEQUENCE [LARGE SCALE GENOMIC DNA]</scope>
</reference>
<name>A0ABP0FQV9_CLALP</name>
<feature type="region of interest" description="Disordered" evidence="3">
    <location>
        <begin position="1"/>
        <end position="21"/>
    </location>
</feature>
<keyword evidence="5" id="KW-1185">Reference proteome</keyword>
<protein>
    <submittedName>
        <fullName evidence="4">Uncharacterized protein</fullName>
    </submittedName>
</protein>
<dbReference type="PANTHER" id="PTHR24104">
    <property type="entry name" value="E3 UBIQUITIN-PROTEIN LIGASE NHLRC1-RELATED"/>
    <property type="match status" value="1"/>
</dbReference>
<feature type="region of interest" description="Disordered" evidence="3">
    <location>
        <begin position="99"/>
        <end position="133"/>
    </location>
</feature>
<dbReference type="SUPFAM" id="SSF101898">
    <property type="entry name" value="NHL repeat"/>
    <property type="match status" value="1"/>
</dbReference>
<dbReference type="InterPro" id="IPR011042">
    <property type="entry name" value="6-blade_b-propeller_TolB-like"/>
</dbReference>
<keyword evidence="1" id="KW-0677">Repeat</keyword>
<sequence length="402" mass="43217">MSGGGKRSPKSSKKQGLAQRPYSMFVGSQYLKAGGGDNLSVTSSSSSSSFADPSSPSRSPTSSLNRSAVKQGKKNSEFYIGNFDSVNCTGRSLDINSNNTDKFYSPPYGDKGKKKGDSSTRVTMQPAGPSARTWTVPKSVKKLNTGGNVFGVHIGKSGTCYVSVVTSKGDRLIQAFDRSGVMIKSFPARATKAGKPFEPYQIHETPEGHLAVASGNCVTVWTKEGKLVIEHGRNMFKFAKCLAVRSTGEIIVTDTDNDAVKVISASGQQIYQLEAKFKCPVGVAVDSNDHVIVADWTDQIKVFDENNELIQTFGKKGGRDGELDLPYGVAVDCEDNIVVADMWNHRLSVYSSDGTFLKHLASESDQSVRMPAHVSVASGTSAEDYRLAVTDFGANSVRLIAY</sequence>
<evidence type="ECO:0000313" key="4">
    <source>
        <dbReference type="EMBL" id="CAK8680880.1"/>
    </source>
</evidence>
<proteinExistence type="predicted"/>
<feature type="region of interest" description="Disordered" evidence="3">
    <location>
        <begin position="36"/>
        <end position="71"/>
    </location>
</feature>
<comment type="caution">
    <text evidence="4">The sequence shown here is derived from an EMBL/GenBank/DDBJ whole genome shotgun (WGS) entry which is preliminary data.</text>
</comment>